<dbReference type="EMBL" id="BMZH01000007">
    <property type="protein sequence ID" value="GHA97202.1"/>
    <property type="molecule type" value="Genomic_DNA"/>
</dbReference>
<proteinExistence type="predicted"/>
<protein>
    <submittedName>
        <fullName evidence="1">Uncharacterized protein</fullName>
    </submittedName>
</protein>
<dbReference type="AlphaFoldDB" id="A0A8J3CR49"/>
<name>A0A8J3CR49_9PROT</name>
<organism evidence="1 2">
    <name type="scientific">Algimonas arctica</name>
    <dbReference type="NCBI Taxonomy" id="1479486"/>
    <lineage>
        <taxon>Bacteria</taxon>
        <taxon>Pseudomonadati</taxon>
        <taxon>Pseudomonadota</taxon>
        <taxon>Alphaproteobacteria</taxon>
        <taxon>Maricaulales</taxon>
        <taxon>Robiginitomaculaceae</taxon>
        <taxon>Algimonas</taxon>
    </lineage>
</organism>
<dbReference type="Proteomes" id="UP000634004">
    <property type="component" value="Unassembled WGS sequence"/>
</dbReference>
<evidence type="ECO:0000313" key="2">
    <source>
        <dbReference type="Proteomes" id="UP000634004"/>
    </source>
</evidence>
<sequence length="102" mass="11260">MTSSLLANSCYTQCMTTVHKFPVSKLPAELREGFSDADFVTVQVSRDTDVLPGYTCEEIDALLEPTQGQIERGDYTTCSTPDDHDAFFKTIKTRALASNSTQ</sequence>
<keyword evidence="2" id="KW-1185">Reference proteome</keyword>
<evidence type="ECO:0000313" key="1">
    <source>
        <dbReference type="EMBL" id="GHA97202.1"/>
    </source>
</evidence>
<comment type="caution">
    <text evidence="1">The sequence shown here is derived from an EMBL/GenBank/DDBJ whole genome shotgun (WGS) entry which is preliminary data.</text>
</comment>
<reference evidence="1" key="2">
    <citation type="submission" date="2020-09" db="EMBL/GenBank/DDBJ databases">
        <authorList>
            <person name="Sun Q."/>
            <person name="Kim S."/>
        </authorList>
    </citation>
    <scope>NUCLEOTIDE SEQUENCE</scope>
    <source>
        <strain evidence="1">KCTC 32513</strain>
    </source>
</reference>
<gene>
    <name evidence="1" type="ORF">GCM10009069_20300</name>
</gene>
<dbReference type="RefSeq" id="WP_189498045.1">
    <property type="nucleotide sequence ID" value="NZ_BMZH01000007.1"/>
</dbReference>
<reference evidence="1" key="1">
    <citation type="journal article" date="2014" name="Int. J. Syst. Evol. Microbiol.">
        <title>Complete genome sequence of Corynebacterium casei LMG S-19264T (=DSM 44701T), isolated from a smear-ripened cheese.</title>
        <authorList>
            <consortium name="US DOE Joint Genome Institute (JGI-PGF)"/>
            <person name="Walter F."/>
            <person name="Albersmeier A."/>
            <person name="Kalinowski J."/>
            <person name="Ruckert C."/>
        </authorList>
    </citation>
    <scope>NUCLEOTIDE SEQUENCE</scope>
    <source>
        <strain evidence="1">KCTC 32513</strain>
    </source>
</reference>
<accession>A0A8J3CR49</accession>